<dbReference type="Proteomes" id="UP000001036">
    <property type="component" value="Chromosome"/>
</dbReference>
<dbReference type="EMBL" id="CP000934">
    <property type="protein sequence ID" value="ACE84706.1"/>
    <property type="molecule type" value="Genomic_DNA"/>
</dbReference>
<keyword evidence="2" id="KW-1185">Reference proteome</keyword>
<dbReference type="RefSeq" id="WP_012487681.1">
    <property type="nucleotide sequence ID" value="NC_010995.1"/>
</dbReference>
<name>B3PID4_CELJU</name>
<dbReference type="AlphaFoldDB" id="B3PID4"/>
<evidence type="ECO:0000313" key="2">
    <source>
        <dbReference type="Proteomes" id="UP000001036"/>
    </source>
</evidence>
<sequence>MINHAAELQEYVIRPCLKHLGIEDPAMELLLLGTAARESSQGFQCCCPVSGGLGLYHITPERHQQVWDQILIRSPDMASNVRGLASQQGFLKAPHQELVTNLLYATAIAWAIYWGANVSSADLKDVTAMANTWARDFDNGSRQQDGNYSVASFLHSYRKWILRDKRMRAA</sequence>
<organism evidence="1 2">
    <name type="scientific">Cellvibrio japonicus (strain Ueda107)</name>
    <name type="common">Pseudomonas fluorescens subsp. cellulosa</name>
    <dbReference type="NCBI Taxonomy" id="498211"/>
    <lineage>
        <taxon>Bacteria</taxon>
        <taxon>Pseudomonadati</taxon>
        <taxon>Pseudomonadota</taxon>
        <taxon>Gammaproteobacteria</taxon>
        <taxon>Cellvibrionales</taxon>
        <taxon>Cellvibrionaceae</taxon>
        <taxon>Cellvibrio</taxon>
    </lineage>
</organism>
<dbReference type="STRING" id="498211.CJA_2074"/>
<dbReference type="KEGG" id="cja:CJA_2074"/>
<protein>
    <submittedName>
        <fullName evidence="1">Uncharacterized protein</fullName>
    </submittedName>
</protein>
<dbReference type="HOGENOM" id="CLU_123882_0_1_6"/>
<dbReference type="eggNOG" id="ENOG5032V95">
    <property type="taxonomic scope" value="Bacteria"/>
</dbReference>
<dbReference type="OrthoDB" id="7355818at2"/>
<accession>B3PID4</accession>
<proteinExistence type="predicted"/>
<reference evidence="1 2" key="1">
    <citation type="journal article" date="2008" name="J. Bacteriol.">
        <title>Insights into plant cell wall degradation from the genome sequence of the soil bacterium Cellvibrio japonicus.</title>
        <authorList>
            <person name="Deboy R.T."/>
            <person name="Mongodin E.F."/>
            <person name="Fouts D.E."/>
            <person name="Tailford L.E."/>
            <person name="Khouri H."/>
            <person name="Emerson J.B."/>
            <person name="Mohamoud Y."/>
            <person name="Watkins K."/>
            <person name="Henrissat B."/>
            <person name="Gilbert H.J."/>
            <person name="Nelson K.E."/>
        </authorList>
    </citation>
    <scope>NUCLEOTIDE SEQUENCE [LARGE SCALE GENOMIC DNA]</scope>
    <source>
        <strain evidence="1 2">Ueda107</strain>
    </source>
</reference>
<gene>
    <name evidence="1" type="ordered locus">CJA_2074</name>
</gene>
<evidence type="ECO:0000313" key="1">
    <source>
        <dbReference type="EMBL" id="ACE84706.1"/>
    </source>
</evidence>